<evidence type="ECO:0000256" key="1">
    <source>
        <dbReference type="SAM" id="Phobius"/>
    </source>
</evidence>
<keyword evidence="1" id="KW-0472">Membrane</keyword>
<reference evidence="2 3" key="1">
    <citation type="journal article" date="2014" name="Nature">
        <title>An environmental bacterial taxon with a large and distinct metabolic repertoire.</title>
        <authorList>
            <person name="Wilson M.C."/>
            <person name="Mori T."/>
            <person name="Ruckert C."/>
            <person name="Uria A.R."/>
            <person name="Helf M.J."/>
            <person name="Takada K."/>
            <person name="Gernert C."/>
            <person name="Steffens U.A."/>
            <person name="Heycke N."/>
            <person name="Schmitt S."/>
            <person name="Rinke C."/>
            <person name="Helfrich E.J."/>
            <person name="Brachmann A.O."/>
            <person name="Gurgui C."/>
            <person name="Wakimoto T."/>
            <person name="Kracht M."/>
            <person name="Crusemann M."/>
            <person name="Hentschel U."/>
            <person name="Abe I."/>
            <person name="Matsunaga S."/>
            <person name="Kalinowski J."/>
            <person name="Takeyama H."/>
            <person name="Piel J."/>
        </authorList>
    </citation>
    <scope>NUCLEOTIDE SEQUENCE [LARGE SCALE GENOMIC DNA]</scope>
    <source>
        <strain evidence="3">TSY1</strain>
    </source>
</reference>
<dbReference type="EMBL" id="AZHW01000096">
    <property type="protein sequence ID" value="ETX02912.1"/>
    <property type="molecule type" value="Genomic_DNA"/>
</dbReference>
<evidence type="ECO:0000313" key="3">
    <source>
        <dbReference type="Proteomes" id="UP000019141"/>
    </source>
</evidence>
<keyword evidence="1" id="KW-1133">Transmembrane helix</keyword>
<keyword evidence="1" id="KW-0812">Transmembrane</keyword>
<evidence type="ECO:0000313" key="2">
    <source>
        <dbReference type="EMBL" id="ETX02912.1"/>
    </source>
</evidence>
<comment type="caution">
    <text evidence="2">The sequence shown here is derived from an EMBL/GenBank/DDBJ whole genome shotgun (WGS) entry which is preliminary data.</text>
</comment>
<organism evidence="2 3">
    <name type="scientific">Entotheonella factor</name>
    <dbReference type="NCBI Taxonomy" id="1429438"/>
    <lineage>
        <taxon>Bacteria</taxon>
        <taxon>Pseudomonadati</taxon>
        <taxon>Nitrospinota/Tectimicrobiota group</taxon>
        <taxon>Candidatus Tectimicrobiota</taxon>
        <taxon>Candidatus Entotheonellia</taxon>
        <taxon>Candidatus Entotheonellales</taxon>
        <taxon>Candidatus Entotheonellaceae</taxon>
        <taxon>Candidatus Entotheonella</taxon>
    </lineage>
</organism>
<accession>W4LZV2</accession>
<dbReference type="AlphaFoldDB" id="W4LZV2"/>
<gene>
    <name evidence="2" type="ORF">ETSY1_01905</name>
</gene>
<name>W4LZV2_ENTF1</name>
<sequence>MDNPFPTEWGFKKVPKLSCEHCIPERLNPRLSKNGVFGQPKSRPKGSGWFSIIFGFAFLAVLVYSIYFGLDLTKINPHRVFQGWLFLAGILLIGWGANRISTSVSPVVGQDTINFVMTIIAVTIALLTIVVSVTKTS</sequence>
<feature type="transmembrane region" description="Helical" evidence="1">
    <location>
        <begin position="48"/>
        <end position="68"/>
    </location>
</feature>
<proteinExistence type="predicted"/>
<feature type="transmembrane region" description="Helical" evidence="1">
    <location>
        <begin position="112"/>
        <end position="133"/>
    </location>
</feature>
<keyword evidence="3" id="KW-1185">Reference proteome</keyword>
<dbReference type="Proteomes" id="UP000019141">
    <property type="component" value="Unassembled WGS sequence"/>
</dbReference>
<dbReference type="HOGENOM" id="CLU_1861527_0_0_7"/>
<feature type="transmembrane region" description="Helical" evidence="1">
    <location>
        <begin position="80"/>
        <end position="100"/>
    </location>
</feature>
<protein>
    <submittedName>
        <fullName evidence="2">Uncharacterized protein</fullName>
    </submittedName>
</protein>